<accession>A0AAV4RBA7</accession>
<proteinExistence type="predicted"/>
<evidence type="ECO:0000256" key="1">
    <source>
        <dbReference type="SAM" id="MobiDB-lite"/>
    </source>
</evidence>
<name>A0AAV4RBA7_9ARAC</name>
<organism evidence="2 3">
    <name type="scientific">Caerostris darwini</name>
    <dbReference type="NCBI Taxonomy" id="1538125"/>
    <lineage>
        <taxon>Eukaryota</taxon>
        <taxon>Metazoa</taxon>
        <taxon>Ecdysozoa</taxon>
        <taxon>Arthropoda</taxon>
        <taxon>Chelicerata</taxon>
        <taxon>Arachnida</taxon>
        <taxon>Araneae</taxon>
        <taxon>Araneomorphae</taxon>
        <taxon>Entelegynae</taxon>
        <taxon>Araneoidea</taxon>
        <taxon>Araneidae</taxon>
        <taxon>Caerostris</taxon>
    </lineage>
</organism>
<evidence type="ECO:0000313" key="2">
    <source>
        <dbReference type="EMBL" id="GIY18622.1"/>
    </source>
</evidence>
<sequence length="99" mass="10635">MTRKARHVLPRKESKKKRGGGGMGPQGGVLLSGRGQFSWAGDGCAPPTAVCFISWRHVTFYDDYLRPHLLSGALICATAMVSGVALPSQKVPVEVLELE</sequence>
<protein>
    <submittedName>
        <fullName evidence="2">Uncharacterized protein</fullName>
    </submittedName>
</protein>
<feature type="region of interest" description="Disordered" evidence="1">
    <location>
        <begin position="1"/>
        <end position="27"/>
    </location>
</feature>
<dbReference type="AlphaFoldDB" id="A0AAV4RBA7"/>
<comment type="caution">
    <text evidence="2">The sequence shown here is derived from an EMBL/GenBank/DDBJ whole genome shotgun (WGS) entry which is preliminary data.</text>
</comment>
<feature type="compositionally biased region" description="Basic residues" evidence="1">
    <location>
        <begin position="1"/>
        <end position="19"/>
    </location>
</feature>
<gene>
    <name evidence="2" type="ORF">CDAR_11601</name>
</gene>
<keyword evidence="3" id="KW-1185">Reference proteome</keyword>
<evidence type="ECO:0000313" key="3">
    <source>
        <dbReference type="Proteomes" id="UP001054837"/>
    </source>
</evidence>
<dbReference type="EMBL" id="BPLQ01005929">
    <property type="protein sequence ID" value="GIY18622.1"/>
    <property type="molecule type" value="Genomic_DNA"/>
</dbReference>
<reference evidence="2 3" key="1">
    <citation type="submission" date="2021-06" db="EMBL/GenBank/DDBJ databases">
        <title>Caerostris darwini draft genome.</title>
        <authorList>
            <person name="Kono N."/>
            <person name="Arakawa K."/>
        </authorList>
    </citation>
    <scope>NUCLEOTIDE SEQUENCE [LARGE SCALE GENOMIC DNA]</scope>
</reference>
<dbReference type="Proteomes" id="UP001054837">
    <property type="component" value="Unassembled WGS sequence"/>
</dbReference>